<keyword evidence="3" id="KW-1185">Reference proteome</keyword>
<feature type="region of interest" description="Disordered" evidence="1">
    <location>
        <begin position="146"/>
        <end position="254"/>
    </location>
</feature>
<comment type="caution">
    <text evidence="2">The sequence shown here is derived from an EMBL/GenBank/DDBJ whole genome shotgun (WGS) entry which is preliminary data.</text>
</comment>
<evidence type="ECO:0000313" key="3">
    <source>
        <dbReference type="Proteomes" id="UP001187192"/>
    </source>
</evidence>
<evidence type="ECO:0000256" key="1">
    <source>
        <dbReference type="SAM" id="MobiDB-lite"/>
    </source>
</evidence>
<dbReference type="EMBL" id="BTGU01000026">
    <property type="protein sequence ID" value="GMN47611.1"/>
    <property type="molecule type" value="Genomic_DNA"/>
</dbReference>
<feature type="compositionally biased region" description="Basic residues" evidence="1">
    <location>
        <begin position="229"/>
        <end position="242"/>
    </location>
</feature>
<organism evidence="2 3">
    <name type="scientific">Ficus carica</name>
    <name type="common">Common fig</name>
    <dbReference type="NCBI Taxonomy" id="3494"/>
    <lineage>
        <taxon>Eukaryota</taxon>
        <taxon>Viridiplantae</taxon>
        <taxon>Streptophyta</taxon>
        <taxon>Embryophyta</taxon>
        <taxon>Tracheophyta</taxon>
        <taxon>Spermatophyta</taxon>
        <taxon>Magnoliopsida</taxon>
        <taxon>eudicotyledons</taxon>
        <taxon>Gunneridae</taxon>
        <taxon>Pentapetalae</taxon>
        <taxon>rosids</taxon>
        <taxon>fabids</taxon>
        <taxon>Rosales</taxon>
        <taxon>Moraceae</taxon>
        <taxon>Ficeae</taxon>
        <taxon>Ficus</taxon>
    </lineage>
</organism>
<feature type="compositionally biased region" description="Basic and acidic residues" evidence="1">
    <location>
        <begin position="172"/>
        <end position="197"/>
    </location>
</feature>
<accession>A0AA88API1</accession>
<feature type="compositionally biased region" description="Basic and acidic residues" evidence="1">
    <location>
        <begin position="207"/>
        <end position="223"/>
    </location>
</feature>
<sequence length="306" mass="35512">MCCVTIFEEPYGKTPVMQPSTKTNSEWLKFQKEIRGKVDSMNKKLDELKKGQKKSRKLLRRVLKLLYNLNDNVEGNPTTAYHVSYKHVSNVQKDDSDAMKIDSDDLQFGPQDDGFLDSDIGVVADNDVKAALDFLNADKVIVYKDEEKEDEEEYEEKEENEDDKQENDEGKEEEKKLEAAKEIDEEKKDEEAKGKEEETNDVEIAMEQDKEERKNEEVAKEQINDQIPKQKRSRFSRLRQKRSGPLVESGSTTHAPTKMVIFYALPRGLSDEPPKKNLEQKWHALYIAKYETLDKPQTSDVWQLKN</sequence>
<evidence type="ECO:0000313" key="2">
    <source>
        <dbReference type="EMBL" id="GMN47611.1"/>
    </source>
</evidence>
<dbReference type="Proteomes" id="UP001187192">
    <property type="component" value="Unassembled WGS sequence"/>
</dbReference>
<dbReference type="AlphaFoldDB" id="A0AA88API1"/>
<gene>
    <name evidence="2" type="ORF">TIFTF001_016788</name>
</gene>
<protein>
    <submittedName>
        <fullName evidence="2">Uncharacterized protein</fullName>
    </submittedName>
</protein>
<feature type="compositionally biased region" description="Acidic residues" evidence="1">
    <location>
        <begin position="147"/>
        <end position="171"/>
    </location>
</feature>
<proteinExistence type="predicted"/>
<name>A0AA88API1_FICCA</name>
<reference evidence="2" key="1">
    <citation type="submission" date="2023-07" db="EMBL/GenBank/DDBJ databases">
        <title>draft genome sequence of fig (Ficus carica).</title>
        <authorList>
            <person name="Takahashi T."/>
            <person name="Nishimura K."/>
        </authorList>
    </citation>
    <scope>NUCLEOTIDE SEQUENCE</scope>
</reference>